<reference evidence="1 2" key="1">
    <citation type="submission" date="2019-12" db="EMBL/GenBank/DDBJ databases">
        <title>Nocardia sp. nov. ET3-3 isolated from soil.</title>
        <authorList>
            <person name="Kanchanasin P."/>
            <person name="Tanasupawat S."/>
            <person name="Yuki M."/>
            <person name="Kudo T."/>
        </authorList>
    </citation>
    <scope>NUCLEOTIDE SEQUENCE [LARGE SCALE GENOMIC DNA]</scope>
    <source>
        <strain evidence="1 2">ET3-3</strain>
    </source>
</reference>
<accession>A0A7K1V2V2</accession>
<protein>
    <submittedName>
        <fullName evidence="1">Uncharacterized protein</fullName>
    </submittedName>
</protein>
<evidence type="ECO:0000313" key="2">
    <source>
        <dbReference type="Proteomes" id="UP000466794"/>
    </source>
</evidence>
<dbReference type="RefSeq" id="WP_157390097.1">
    <property type="nucleotide sequence ID" value="NZ_WRPP01000005.1"/>
</dbReference>
<dbReference type="Proteomes" id="UP000466794">
    <property type="component" value="Unassembled WGS sequence"/>
</dbReference>
<sequence length="192" mass="20517">MNFETVCEVDVDCGSDERPRPEIDTAQVRTMLDAWGIEVHELAAGTNSLVERAQLLAAAHAVLGHALRATIVEAPLGHCVQTWCAASAAAEAALMRTDTTVSEQTQFEVNWVRERIAMLATHPGPTPKPALLAAASLATEAVSTLLALERGPVGEGALSGWPSAISNLSLAFHLVNDEHSDLTQPNRTSFDW</sequence>
<dbReference type="AlphaFoldDB" id="A0A7K1V2V2"/>
<dbReference type="EMBL" id="WRPP01000005">
    <property type="protein sequence ID" value="MVU80458.1"/>
    <property type="molecule type" value="Genomic_DNA"/>
</dbReference>
<name>A0A7K1V2V2_9NOCA</name>
<proteinExistence type="predicted"/>
<evidence type="ECO:0000313" key="1">
    <source>
        <dbReference type="EMBL" id="MVU80458.1"/>
    </source>
</evidence>
<organism evidence="1 2">
    <name type="scientific">Nocardia terrae</name>
    <dbReference type="NCBI Taxonomy" id="2675851"/>
    <lineage>
        <taxon>Bacteria</taxon>
        <taxon>Bacillati</taxon>
        <taxon>Actinomycetota</taxon>
        <taxon>Actinomycetes</taxon>
        <taxon>Mycobacteriales</taxon>
        <taxon>Nocardiaceae</taxon>
        <taxon>Nocardia</taxon>
    </lineage>
</organism>
<gene>
    <name evidence="1" type="ORF">GPX89_24815</name>
</gene>
<keyword evidence="2" id="KW-1185">Reference proteome</keyword>
<comment type="caution">
    <text evidence="1">The sequence shown here is derived from an EMBL/GenBank/DDBJ whole genome shotgun (WGS) entry which is preliminary data.</text>
</comment>